<evidence type="ECO:0000256" key="14">
    <source>
        <dbReference type="ARBA" id="ARBA00022840"/>
    </source>
</evidence>
<name>A0A6J6HW44_9ZZZZ</name>
<keyword evidence="10" id="KW-0548">Nucleotidyltransferase</keyword>
<dbReference type="NCBIfam" id="NF004160">
    <property type="entry name" value="PRK05627.1-3"/>
    <property type="match status" value="1"/>
</dbReference>
<dbReference type="FunFam" id="3.40.50.620:FF:000021">
    <property type="entry name" value="Riboflavin biosynthesis protein"/>
    <property type="match status" value="1"/>
</dbReference>
<comment type="similarity">
    <text evidence="3">Belongs to the RibF family.</text>
</comment>
<feature type="domain" description="Riboflavin kinase" evidence="16">
    <location>
        <begin position="165"/>
        <end position="291"/>
    </location>
</feature>
<dbReference type="Gene3D" id="2.40.30.30">
    <property type="entry name" value="Riboflavin kinase-like"/>
    <property type="match status" value="1"/>
</dbReference>
<dbReference type="Gene3D" id="3.40.50.620">
    <property type="entry name" value="HUPs"/>
    <property type="match status" value="1"/>
</dbReference>
<dbReference type="GO" id="GO:0009231">
    <property type="term" value="P:riboflavin biosynthetic process"/>
    <property type="evidence" value="ECO:0007669"/>
    <property type="project" value="InterPro"/>
</dbReference>
<dbReference type="PANTHER" id="PTHR22749">
    <property type="entry name" value="RIBOFLAVIN KINASE/FMN ADENYLYLTRANSFERASE"/>
    <property type="match status" value="1"/>
</dbReference>
<dbReference type="InterPro" id="IPR023465">
    <property type="entry name" value="Riboflavin_kinase_dom_sf"/>
</dbReference>
<dbReference type="InterPro" id="IPR015864">
    <property type="entry name" value="FAD_synthase"/>
</dbReference>
<keyword evidence="7" id="KW-0285">Flavoprotein</keyword>
<dbReference type="PANTHER" id="PTHR22749:SF6">
    <property type="entry name" value="RIBOFLAVIN KINASE"/>
    <property type="match status" value="1"/>
</dbReference>
<evidence type="ECO:0000256" key="2">
    <source>
        <dbReference type="ARBA" id="ARBA00005201"/>
    </source>
</evidence>
<keyword evidence="9" id="KW-0808">Transferase</keyword>
<organism evidence="17">
    <name type="scientific">freshwater metagenome</name>
    <dbReference type="NCBI Taxonomy" id="449393"/>
    <lineage>
        <taxon>unclassified sequences</taxon>
        <taxon>metagenomes</taxon>
        <taxon>ecological metagenomes</taxon>
    </lineage>
</organism>
<keyword evidence="13" id="KW-0274">FAD</keyword>
<dbReference type="InterPro" id="IPR014729">
    <property type="entry name" value="Rossmann-like_a/b/a_fold"/>
</dbReference>
<dbReference type="Pfam" id="PF01687">
    <property type="entry name" value="Flavokinase"/>
    <property type="match status" value="1"/>
</dbReference>
<evidence type="ECO:0000256" key="8">
    <source>
        <dbReference type="ARBA" id="ARBA00022643"/>
    </source>
</evidence>
<evidence type="ECO:0000256" key="1">
    <source>
        <dbReference type="ARBA" id="ARBA00004726"/>
    </source>
</evidence>
<evidence type="ECO:0000256" key="11">
    <source>
        <dbReference type="ARBA" id="ARBA00022741"/>
    </source>
</evidence>
<evidence type="ECO:0000256" key="3">
    <source>
        <dbReference type="ARBA" id="ARBA00010214"/>
    </source>
</evidence>
<dbReference type="EC" id="2.7.7.2" evidence="5"/>
<evidence type="ECO:0000256" key="15">
    <source>
        <dbReference type="ARBA" id="ARBA00023268"/>
    </source>
</evidence>
<evidence type="ECO:0000256" key="12">
    <source>
        <dbReference type="ARBA" id="ARBA00022777"/>
    </source>
</evidence>
<dbReference type="FunFam" id="2.40.30.30:FF:000003">
    <property type="entry name" value="Riboflavin biosynthesis protein"/>
    <property type="match status" value="1"/>
</dbReference>
<dbReference type="GO" id="GO:0003919">
    <property type="term" value="F:FMN adenylyltransferase activity"/>
    <property type="evidence" value="ECO:0007669"/>
    <property type="project" value="UniProtKB-EC"/>
</dbReference>
<dbReference type="EMBL" id="CAEZUQ010000111">
    <property type="protein sequence ID" value="CAB4612668.1"/>
    <property type="molecule type" value="Genomic_DNA"/>
</dbReference>
<dbReference type="CDD" id="cd02064">
    <property type="entry name" value="FAD_synthetase_N"/>
    <property type="match status" value="1"/>
</dbReference>
<dbReference type="GO" id="GO:0005524">
    <property type="term" value="F:ATP binding"/>
    <property type="evidence" value="ECO:0007669"/>
    <property type="project" value="UniProtKB-KW"/>
</dbReference>
<keyword evidence="8" id="KW-0288">FMN</keyword>
<dbReference type="InterPro" id="IPR015865">
    <property type="entry name" value="Riboflavin_kinase_bac/euk"/>
</dbReference>
<dbReference type="NCBIfam" id="TIGR00083">
    <property type="entry name" value="ribF"/>
    <property type="match status" value="1"/>
</dbReference>
<dbReference type="UniPathway" id="UPA00277">
    <property type="reaction ID" value="UER00407"/>
</dbReference>
<comment type="pathway">
    <text evidence="2">Cofactor biosynthesis; FMN biosynthesis; FMN from riboflavin (ATP route): step 1/1.</text>
</comment>
<keyword evidence="12" id="KW-0418">Kinase</keyword>
<sequence length="296" mass="32554">MVEVGNCVLIGIFDGVHAGHQELLKEAKLHGRVIALTFYPHPTAIFAPERTPMQLLPLADRITQLKAHGADEVVVIDFTKEFAALSPDEFIDQILVKKLSANRVVVGENFTFGHKAQGTAHYLQAQKKGFETSIVKLSENRGNPVSSSRIRGLIFDGEIDRASELLTRNHYLTGPVVHGEKRGREIGYPTANIGLDALACIPADGVYAGWLTVEGVRWAAAISIGTNPTFPGVRGRQVEAYAIDQKDLDLYDKIATIEFTQRLRDTLKFDSLDSLLIQMKADCDEAAKLTGFTRVN</sequence>
<evidence type="ECO:0000256" key="6">
    <source>
        <dbReference type="ARBA" id="ARBA00018483"/>
    </source>
</evidence>
<dbReference type="UniPathway" id="UPA00276">
    <property type="reaction ID" value="UER00406"/>
</dbReference>
<keyword evidence="14" id="KW-0067">ATP-binding</keyword>
<protein>
    <recommendedName>
        <fullName evidence="6">Bifunctional riboflavin kinase/FMN adenylyltransferase</fullName>
        <ecNumber evidence="4">2.7.1.26</ecNumber>
        <ecNumber evidence="5">2.7.7.2</ecNumber>
    </recommendedName>
</protein>
<evidence type="ECO:0000313" key="17">
    <source>
        <dbReference type="EMBL" id="CAB4612668.1"/>
    </source>
</evidence>
<dbReference type="SUPFAM" id="SSF82114">
    <property type="entry name" value="Riboflavin kinase-like"/>
    <property type="match status" value="1"/>
</dbReference>
<dbReference type="GO" id="GO:0006747">
    <property type="term" value="P:FAD biosynthetic process"/>
    <property type="evidence" value="ECO:0007669"/>
    <property type="project" value="UniProtKB-UniPathway"/>
</dbReference>
<evidence type="ECO:0000256" key="10">
    <source>
        <dbReference type="ARBA" id="ARBA00022695"/>
    </source>
</evidence>
<evidence type="ECO:0000256" key="9">
    <source>
        <dbReference type="ARBA" id="ARBA00022679"/>
    </source>
</evidence>
<evidence type="ECO:0000259" key="16">
    <source>
        <dbReference type="SMART" id="SM00904"/>
    </source>
</evidence>
<reference evidence="17" key="1">
    <citation type="submission" date="2020-05" db="EMBL/GenBank/DDBJ databases">
        <authorList>
            <person name="Chiriac C."/>
            <person name="Salcher M."/>
            <person name="Ghai R."/>
            <person name="Kavagutti S V."/>
        </authorList>
    </citation>
    <scope>NUCLEOTIDE SEQUENCE</scope>
</reference>
<dbReference type="PIRSF" id="PIRSF004491">
    <property type="entry name" value="FAD_Synth"/>
    <property type="match status" value="1"/>
</dbReference>
<keyword evidence="15" id="KW-0511">Multifunctional enzyme</keyword>
<evidence type="ECO:0000256" key="7">
    <source>
        <dbReference type="ARBA" id="ARBA00022630"/>
    </source>
</evidence>
<proteinExistence type="inferred from homology"/>
<comment type="pathway">
    <text evidence="1">Cofactor biosynthesis; FAD biosynthesis; FAD from FMN: step 1/1.</text>
</comment>
<keyword evidence="11" id="KW-0547">Nucleotide-binding</keyword>
<accession>A0A6J6HW44</accession>
<dbReference type="GO" id="GO:0008531">
    <property type="term" value="F:riboflavin kinase activity"/>
    <property type="evidence" value="ECO:0007669"/>
    <property type="project" value="UniProtKB-EC"/>
</dbReference>
<dbReference type="InterPro" id="IPR002606">
    <property type="entry name" value="Riboflavin_kinase_bac"/>
</dbReference>
<gene>
    <name evidence="17" type="ORF">UFOPK1842_00860</name>
</gene>
<evidence type="ECO:0000256" key="4">
    <source>
        <dbReference type="ARBA" id="ARBA00012105"/>
    </source>
</evidence>
<dbReference type="EC" id="2.7.1.26" evidence="4"/>
<dbReference type="Pfam" id="PF06574">
    <property type="entry name" value="FAD_syn"/>
    <property type="match status" value="1"/>
</dbReference>
<evidence type="ECO:0000256" key="5">
    <source>
        <dbReference type="ARBA" id="ARBA00012393"/>
    </source>
</evidence>
<dbReference type="GO" id="GO:0009398">
    <property type="term" value="P:FMN biosynthetic process"/>
    <property type="evidence" value="ECO:0007669"/>
    <property type="project" value="UniProtKB-UniPathway"/>
</dbReference>
<dbReference type="SUPFAM" id="SSF52374">
    <property type="entry name" value="Nucleotidylyl transferase"/>
    <property type="match status" value="1"/>
</dbReference>
<dbReference type="InterPro" id="IPR023468">
    <property type="entry name" value="Riboflavin_kinase"/>
</dbReference>
<dbReference type="SMART" id="SM00904">
    <property type="entry name" value="Flavokinase"/>
    <property type="match status" value="1"/>
</dbReference>
<dbReference type="AlphaFoldDB" id="A0A6J6HW44"/>
<evidence type="ECO:0000256" key="13">
    <source>
        <dbReference type="ARBA" id="ARBA00022827"/>
    </source>
</evidence>